<accession>C5DEX7</accession>
<proteinExistence type="predicted"/>
<dbReference type="eggNOG" id="ENOG502QYHN">
    <property type="taxonomic scope" value="Eukaryota"/>
</dbReference>
<feature type="region of interest" description="Disordered" evidence="5">
    <location>
        <begin position="82"/>
        <end position="196"/>
    </location>
</feature>
<protein>
    <submittedName>
        <fullName evidence="6">KLTH0D10582p</fullName>
    </submittedName>
</protein>
<dbReference type="Gene3D" id="3.80.10.10">
    <property type="entry name" value="Ribonuclease Inhibitor"/>
    <property type="match status" value="1"/>
</dbReference>
<keyword evidence="4" id="KW-0175">Coiled coil</keyword>
<dbReference type="OMA" id="KWGFFVQ"/>
<dbReference type="FunCoup" id="C5DEX7">
    <property type="interactions" value="263"/>
</dbReference>
<feature type="region of interest" description="Disordered" evidence="5">
    <location>
        <begin position="349"/>
        <end position="378"/>
    </location>
</feature>
<dbReference type="KEGG" id="lth:KLTH0D10582g"/>
<organism evidence="6 7">
    <name type="scientific">Lachancea thermotolerans (strain ATCC 56472 / CBS 6340 / NRRL Y-8284)</name>
    <name type="common">Yeast</name>
    <name type="synonym">Kluyveromyces thermotolerans</name>
    <dbReference type="NCBI Taxonomy" id="559295"/>
    <lineage>
        <taxon>Eukaryota</taxon>
        <taxon>Fungi</taxon>
        <taxon>Dikarya</taxon>
        <taxon>Ascomycota</taxon>
        <taxon>Saccharomycotina</taxon>
        <taxon>Saccharomycetes</taxon>
        <taxon>Saccharomycetales</taxon>
        <taxon>Saccharomycetaceae</taxon>
        <taxon>Lachancea</taxon>
    </lineage>
</organism>
<dbReference type="PANTHER" id="PTHR24107:SF30">
    <property type="entry name" value="GLC7-INTERACTING PROTEIN 3-RELATED"/>
    <property type="match status" value="1"/>
</dbReference>
<evidence type="ECO:0000256" key="3">
    <source>
        <dbReference type="ARBA" id="ARBA00023212"/>
    </source>
</evidence>
<sequence length="1143" mass="128104">MCRVGQVNSARNRSTIICVSPCTCYTPIIENWPNLLITNQCPFFNVETPSLTSSKLLKYCKQRMSKSLDVDVDVDWLYKGKRKAKQARRERSNSVSNGSLSHVAANQAPLQDAAPESPKPKPATSETKSPPSTPKRSSSVSDKSKKSLFGTLFRRNSHGSGDRPSIPIPLPKSRSNSNASSHAPEKPSGHSNGTGAMNAAVSQYLNEPSSPEVKDPAPIHEDRLVLNRNPHRKSLPIESLAKTRLRRVTFAVDKFGMDPPQQIPSRKPKRGNVLVPQDLTCPTPSISVGITNTQGSIEQSASPLNEESKEYKLAVEEHRRALKESEKHQQEAHYAAQRIAHEVLKFKAKPQSGPSVLPSTSSSLTATESHPSSATNTVIDDRARNLEIDKPIHMHETHFQDETTDPNDEEDKLTLDKIYTRCCHLREILPIPSTLKQVKGKSSPLQTLKFLNPRPTLIDILSFCDFISIVPVHNVIFDNVSLNPEMLKNVISSLVSSKVVEKIGFRNVVFTSEGWKLLCKFLMRNNSLLKLDISQTKIKPDLDKSLYRAKMDWNLFIDVLQRREGRPLEELLINGVKFEDFDTFVNLLTTFASERSQTRKRLGIAQSDLSAEQLKFVMSWVSDYKIQGVDMAFNDLSDLVKPLVGKLSSLPFSHLNYFTLNNTNIMTAYDAALLLRALSKLPNLYFLDLSNLPQIFPEVFPYLNKYLPRMTNLKRLHLDSNEFTSREVAMVTNVLPKCSELLHLSLLNIPQESFTTATCATVYDCVRQCSKLTNLDIAYNCIPEEISSRIAICFMRRMQRDFELDDLTNQDDLLFDGTLLSETAENVFEKLNNFEDLETDATRRYLLKKYWEKFNRVHDRVQSTIDEMFEKRSAGELNLQSKENLLRLLFLENNLSNILDVLKSYPQVADVAGIERNTRSANSENLLSGLSSEAENQSHVKPHLMATDSGRTIDVTTGTPILVKTPSHVALVGKKQEEEEGEFHKWGFFVQQQNSIYPDHHLRNAAYESAEKRPGSAASSAESPKSSQPSAASQATTHAIISKIPSGTELRDAVMRAKGINSIEELIGNVNRNRVTLDNIYGVPLHPMSPALSDTAARTTPISQVLRSSSSVSEASSEDEDEEKVDETYDKLLNSLSKVRSNK</sequence>
<evidence type="ECO:0000256" key="5">
    <source>
        <dbReference type="SAM" id="MobiDB-lite"/>
    </source>
</evidence>
<feature type="region of interest" description="Disordered" evidence="5">
    <location>
        <begin position="1008"/>
        <end position="1037"/>
    </location>
</feature>
<dbReference type="AlphaFoldDB" id="C5DEX7"/>
<feature type="compositionally biased region" description="Acidic residues" evidence="5">
    <location>
        <begin position="1116"/>
        <end position="1125"/>
    </location>
</feature>
<dbReference type="SUPFAM" id="SSF52047">
    <property type="entry name" value="RNI-like"/>
    <property type="match status" value="1"/>
</dbReference>
<keyword evidence="2" id="KW-0963">Cytoplasm</keyword>
<feature type="region of interest" description="Disordered" evidence="5">
    <location>
        <begin position="1102"/>
        <end position="1129"/>
    </location>
</feature>
<feature type="coiled-coil region" evidence="4">
    <location>
        <begin position="304"/>
        <end position="331"/>
    </location>
</feature>
<dbReference type="InParanoid" id="C5DEX7"/>
<dbReference type="RefSeq" id="XP_002553170.1">
    <property type="nucleotide sequence ID" value="XM_002553124.1"/>
</dbReference>
<dbReference type="EMBL" id="CU928168">
    <property type="protein sequence ID" value="CAR22732.1"/>
    <property type="molecule type" value="Genomic_DNA"/>
</dbReference>
<evidence type="ECO:0000313" key="6">
    <source>
        <dbReference type="EMBL" id="CAR22732.1"/>
    </source>
</evidence>
<dbReference type="PANTHER" id="PTHR24107">
    <property type="entry name" value="YNEIN REGULATORY COMPLEX SUBUNIT 5"/>
    <property type="match status" value="1"/>
</dbReference>
<name>C5DEX7_LACTC</name>
<keyword evidence="7" id="KW-1185">Reference proteome</keyword>
<dbReference type="Proteomes" id="UP000002036">
    <property type="component" value="Chromosome D"/>
</dbReference>
<evidence type="ECO:0000256" key="4">
    <source>
        <dbReference type="SAM" id="Coils"/>
    </source>
</evidence>
<dbReference type="HOGENOM" id="CLU_007231_0_0_1"/>
<keyword evidence="3" id="KW-0206">Cytoskeleton</keyword>
<gene>
    <name evidence="6" type="ordered locus">KLTH0D10582g</name>
</gene>
<evidence type="ECO:0000256" key="2">
    <source>
        <dbReference type="ARBA" id="ARBA00022490"/>
    </source>
</evidence>
<dbReference type="GeneID" id="8295409"/>
<comment type="subcellular location">
    <subcellularLocation>
        <location evidence="1">Cytoplasm</location>
        <location evidence="1">Cytoskeleton</location>
    </subcellularLocation>
</comment>
<evidence type="ECO:0000313" key="7">
    <source>
        <dbReference type="Proteomes" id="UP000002036"/>
    </source>
</evidence>
<feature type="compositionally biased region" description="Low complexity" evidence="5">
    <location>
        <begin position="122"/>
        <end position="141"/>
    </location>
</feature>
<evidence type="ECO:0000256" key="1">
    <source>
        <dbReference type="ARBA" id="ARBA00004245"/>
    </source>
</evidence>
<dbReference type="InterPro" id="IPR032675">
    <property type="entry name" value="LRR_dom_sf"/>
</dbReference>
<dbReference type="GO" id="GO:0005856">
    <property type="term" value="C:cytoskeleton"/>
    <property type="evidence" value="ECO:0007669"/>
    <property type="project" value="UniProtKB-SubCell"/>
</dbReference>
<dbReference type="InterPro" id="IPR052410">
    <property type="entry name" value="DRC5"/>
</dbReference>
<feature type="compositionally biased region" description="Low complexity" evidence="5">
    <location>
        <begin position="1016"/>
        <end position="1035"/>
    </location>
</feature>
<reference evidence="6 7" key="1">
    <citation type="journal article" date="2009" name="Genome Res.">
        <title>Comparative genomics of protoploid Saccharomycetaceae.</title>
        <authorList>
            <consortium name="The Genolevures Consortium"/>
            <person name="Souciet J.-L."/>
            <person name="Dujon B."/>
            <person name="Gaillardin C."/>
            <person name="Johnston M."/>
            <person name="Baret P.V."/>
            <person name="Cliften P."/>
            <person name="Sherman D.J."/>
            <person name="Weissenbach J."/>
            <person name="Westhof E."/>
            <person name="Wincker P."/>
            <person name="Jubin C."/>
            <person name="Poulain J."/>
            <person name="Barbe V."/>
            <person name="Segurens B."/>
            <person name="Artiguenave F."/>
            <person name="Anthouard V."/>
            <person name="Vacherie B."/>
            <person name="Val M.-E."/>
            <person name="Fulton R.S."/>
            <person name="Minx P."/>
            <person name="Wilson R."/>
            <person name="Durrens P."/>
            <person name="Jean G."/>
            <person name="Marck C."/>
            <person name="Martin T."/>
            <person name="Nikolski M."/>
            <person name="Rolland T."/>
            <person name="Seret M.-L."/>
            <person name="Casaregola S."/>
            <person name="Despons L."/>
            <person name="Fairhead C."/>
            <person name="Fischer G."/>
            <person name="Lafontaine I."/>
            <person name="Leh V."/>
            <person name="Lemaire M."/>
            <person name="de Montigny J."/>
            <person name="Neuveglise C."/>
            <person name="Thierry A."/>
            <person name="Blanc-Lenfle I."/>
            <person name="Bleykasten C."/>
            <person name="Diffels J."/>
            <person name="Fritsch E."/>
            <person name="Frangeul L."/>
            <person name="Goeffon A."/>
            <person name="Jauniaux N."/>
            <person name="Kachouri-Lafond R."/>
            <person name="Payen C."/>
            <person name="Potier S."/>
            <person name="Pribylova L."/>
            <person name="Ozanne C."/>
            <person name="Richard G.-F."/>
            <person name="Sacerdot C."/>
            <person name="Straub M.-L."/>
            <person name="Talla E."/>
        </authorList>
    </citation>
    <scope>NUCLEOTIDE SEQUENCE [LARGE SCALE GENOMIC DNA]</scope>
    <source>
        <strain evidence="7">ATCC 56472 / CBS 6340 / NRRL Y-8284</strain>
    </source>
</reference>
<feature type="compositionally biased region" description="Low complexity" evidence="5">
    <location>
        <begin position="352"/>
        <end position="369"/>
    </location>
</feature>
<dbReference type="OrthoDB" id="8436363at2759"/>